<dbReference type="InterPro" id="IPR047177">
    <property type="entry name" value="Pept_M20A"/>
</dbReference>
<dbReference type="EMBL" id="WMJY01000032">
    <property type="protein sequence ID" value="MTH30586.1"/>
    <property type="molecule type" value="Genomic_DNA"/>
</dbReference>
<dbReference type="GO" id="GO:0008233">
    <property type="term" value="F:peptidase activity"/>
    <property type="evidence" value="ECO:0007669"/>
    <property type="project" value="UniProtKB-KW"/>
</dbReference>
<dbReference type="OrthoDB" id="9792335at2"/>
<gene>
    <name evidence="8" type="ORF">GJV77_11830</name>
</gene>
<evidence type="ECO:0000313" key="9">
    <source>
        <dbReference type="Proteomes" id="UP000488936"/>
    </source>
</evidence>
<sequence length="509" mass="57035">MKRLSLFIVFGIVVLLIVVLIKTFTYSFKPVRDLSARPAEHSIDEQAIRNLSKAIQIPTISTINYEDTNFAAFDEFISFLEQTYPAVYTAMDTTRVNKYGLIFRWKGRDQTKKPLLFLSHYDVVPISNYPENDPLTEKQPIFDLTGKAQPLAESRDTWSYAPFSGAVKDGRIYGRGTLDMKGMLISIFEAANQLVKAGYQPDQDIYLAFGHDEEVSGRQGALKIAEYFKAKNIEFHVVYDEGGVVVSPKSVLTSVDQAIALIGVAEKGFLTLQIAVKGVGGHSSMPPAKGSLVLASEIVNKLNTNQMHASLIPPIENFLDNIGSAMDFKSRLAISNKWLLSQSLIATFEKAPASNALVRTTTALTMMHASDAPNVMSSITNLTVNFRILQGDTVESVLNHVKEICKDYQVEYEVISAREPSKVSPHNSEQFRKLEQVIAKNYPNAIITPYLTLGGTDAYKYELVSDHVFRFMPVELNSFEQRSIHNEDESITIDNYMRMIDHFKTLMQQ</sequence>
<accession>A0A7K1GP14</accession>
<dbReference type="InterPro" id="IPR036264">
    <property type="entry name" value="Bact_exopeptidase_dim_dom"/>
</dbReference>
<reference evidence="8 9" key="1">
    <citation type="journal article" date="2006" name="Int. J. Syst. Evol. Microbiol.">
        <title>Myroides pelagicus sp. nov., isolated from seawater in Thailand.</title>
        <authorList>
            <person name="Yoon J."/>
            <person name="Maneerat S."/>
            <person name="Kawai F."/>
            <person name="Yokota A."/>
        </authorList>
    </citation>
    <scope>NUCLEOTIDE SEQUENCE [LARGE SCALE GENOMIC DNA]</scope>
    <source>
        <strain evidence="8 9">SM1T</strain>
    </source>
</reference>
<feature type="domain" description="Peptidase M20 dimerisation" evidence="7">
    <location>
        <begin position="264"/>
        <end position="412"/>
    </location>
</feature>
<evidence type="ECO:0000256" key="5">
    <source>
        <dbReference type="ARBA" id="ARBA00022833"/>
    </source>
</evidence>
<evidence type="ECO:0000256" key="6">
    <source>
        <dbReference type="SAM" id="Phobius"/>
    </source>
</evidence>
<feature type="transmembrane region" description="Helical" evidence="6">
    <location>
        <begin position="7"/>
        <end position="28"/>
    </location>
</feature>
<dbReference type="SUPFAM" id="SSF55031">
    <property type="entry name" value="Bacterial exopeptidase dimerisation domain"/>
    <property type="match status" value="1"/>
</dbReference>
<dbReference type="Pfam" id="PF07687">
    <property type="entry name" value="M20_dimer"/>
    <property type="match status" value="1"/>
</dbReference>
<dbReference type="RefSeq" id="WP_155036568.1">
    <property type="nucleotide sequence ID" value="NZ_JAYMMG010000029.1"/>
</dbReference>
<keyword evidence="6" id="KW-0812">Transmembrane</keyword>
<keyword evidence="3" id="KW-0479">Metal-binding</keyword>
<proteinExistence type="inferred from homology"/>
<dbReference type="Gene3D" id="1.10.150.900">
    <property type="match status" value="1"/>
</dbReference>
<evidence type="ECO:0000259" key="7">
    <source>
        <dbReference type="Pfam" id="PF07687"/>
    </source>
</evidence>
<dbReference type="InterPro" id="IPR011650">
    <property type="entry name" value="Peptidase_M20_dimer"/>
</dbReference>
<name>A0A7K1GP14_9FLAO</name>
<dbReference type="AlphaFoldDB" id="A0A7K1GP14"/>
<dbReference type="InterPro" id="IPR001261">
    <property type="entry name" value="ArgE/DapE_CS"/>
</dbReference>
<keyword evidence="9" id="KW-1185">Reference proteome</keyword>
<keyword evidence="4 8" id="KW-0378">Hydrolase</keyword>
<dbReference type="Gene3D" id="3.40.630.10">
    <property type="entry name" value="Zn peptidases"/>
    <property type="match status" value="1"/>
</dbReference>
<comment type="similarity">
    <text evidence="1">Belongs to the peptidase M20A family.</text>
</comment>
<protein>
    <submittedName>
        <fullName evidence="8">M20/M25/M40 family metallo-hydrolase</fullName>
    </submittedName>
</protein>
<evidence type="ECO:0000313" key="8">
    <source>
        <dbReference type="EMBL" id="MTH30586.1"/>
    </source>
</evidence>
<dbReference type="Proteomes" id="UP000488936">
    <property type="component" value="Unassembled WGS sequence"/>
</dbReference>
<evidence type="ECO:0000256" key="3">
    <source>
        <dbReference type="ARBA" id="ARBA00022723"/>
    </source>
</evidence>
<dbReference type="Pfam" id="PF01546">
    <property type="entry name" value="Peptidase_M20"/>
    <property type="match status" value="1"/>
</dbReference>
<keyword evidence="6" id="KW-0472">Membrane</keyword>
<dbReference type="GO" id="GO:0006508">
    <property type="term" value="P:proteolysis"/>
    <property type="evidence" value="ECO:0007669"/>
    <property type="project" value="UniProtKB-KW"/>
</dbReference>
<keyword evidence="6" id="KW-1133">Transmembrane helix</keyword>
<dbReference type="GO" id="GO:0046872">
    <property type="term" value="F:metal ion binding"/>
    <property type="evidence" value="ECO:0007669"/>
    <property type="project" value="UniProtKB-KW"/>
</dbReference>
<comment type="caution">
    <text evidence="8">The sequence shown here is derived from an EMBL/GenBank/DDBJ whole genome shotgun (WGS) entry which is preliminary data.</text>
</comment>
<evidence type="ECO:0000256" key="1">
    <source>
        <dbReference type="ARBA" id="ARBA00006247"/>
    </source>
</evidence>
<keyword evidence="5" id="KW-0862">Zinc</keyword>
<organism evidence="8 9">
    <name type="scientific">Myroides pelagicus</name>
    <dbReference type="NCBI Taxonomy" id="270914"/>
    <lineage>
        <taxon>Bacteria</taxon>
        <taxon>Pseudomonadati</taxon>
        <taxon>Bacteroidota</taxon>
        <taxon>Flavobacteriia</taxon>
        <taxon>Flavobacteriales</taxon>
        <taxon>Flavobacteriaceae</taxon>
        <taxon>Myroides</taxon>
    </lineage>
</organism>
<evidence type="ECO:0000256" key="4">
    <source>
        <dbReference type="ARBA" id="ARBA00022801"/>
    </source>
</evidence>
<dbReference type="PANTHER" id="PTHR45962">
    <property type="entry name" value="N-FATTY-ACYL-AMINO ACID SYNTHASE/HYDROLASE PM20D1"/>
    <property type="match status" value="1"/>
</dbReference>
<keyword evidence="2" id="KW-0645">Protease</keyword>
<dbReference type="InterPro" id="IPR002933">
    <property type="entry name" value="Peptidase_M20"/>
</dbReference>
<dbReference type="PROSITE" id="PS00758">
    <property type="entry name" value="ARGE_DAPE_CPG2_1"/>
    <property type="match status" value="1"/>
</dbReference>
<dbReference type="PANTHER" id="PTHR45962:SF1">
    <property type="entry name" value="N-FATTY-ACYL-AMINO ACID SYNTHASE_HYDROLASE PM20D1"/>
    <property type="match status" value="1"/>
</dbReference>
<evidence type="ECO:0000256" key="2">
    <source>
        <dbReference type="ARBA" id="ARBA00022670"/>
    </source>
</evidence>
<dbReference type="Gene3D" id="3.30.70.360">
    <property type="match status" value="1"/>
</dbReference>
<dbReference type="SUPFAM" id="SSF53187">
    <property type="entry name" value="Zn-dependent exopeptidases"/>
    <property type="match status" value="1"/>
</dbReference>